<feature type="compositionally biased region" description="Polar residues" evidence="2">
    <location>
        <begin position="718"/>
        <end position="739"/>
    </location>
</feature>
<feature type="compositionally biased region" description="Polar residues" evidence="2">
    <location>
        <begin position="170"/>
        <end position="190"/>
    </location>
</feature>
<dbReference type="GeneID" id="26905280"/>
<feature type="region of interest" description="Disordered" evidence="2">
    <location>
        <begin position="162"/>
        <end position="219"/>
    </location>
</feature>
<dbReference type="SMART" id="SM00028">
    <property type="entry name" value="TPR"/>
    <property type="match status" value="4"/>
</dbReference>
<dbReference type="AlphaFoldDB" id="A0A0M9G0X7"/>
<feature type="region of interest" description="Disordered" evidence="2">
    <location>
        <begin position="712"/>
        <end position="754"/>
    </location>
</feature>
<dbReference type="Gene3D" id="1.10.287.110">
    <property type="entry name" value="DnaJ domain"/>
    <property type="match status" value="1"/>
</dbReference>
<dbReference type="InterPro" id="IPR052758">
    <property type="entry name" value="SRC_co-chaperone"/>
</dbReference>
<accession>A0A0M9G0X7</accession>
<feature type="compositionally biased region" description="Basic and acidic residues" evidence="2">
    <location>
        <begin position="370"/>
        <end position="381"/>
    </location>
</feature>
<feature type="repeat" description="TPR" evidence="1">
    <location>
        <begin position="221"/>
        <end position="254"/>
    </location>
</feature>
<evidence type="ECO:0000256" key="2">
    <source>
        <dbReference type="SAM" id="MobiDB-lite"/>
    </source>
</evidence>
<reference evidence="4 5" key="1">
    <citation type="submission" date="2015-07" db="EMBL/GenBank/DDBJ databases">
        <title>High-quality genome of monoxenous trypanosomatid Leptomonas pyrrhocoris.</title>
        <authorList>
            <person name="Flegontov P."/>
            <person name="Butenko A."/>
            <person name="Firsov S."/>
            <person name="Vlcek C."/>
            <person name="Logacheva M.D."/>
            <person name="Field M."/>
            <person name="Filatov D."/>
            <person name="Flegontova O."/>
            <person name="Gerasimov E."/>
            <person name="Jackson A.P."/>
            <person name="Kelly S."/>
            <person name="Opperdoes F."/>
            <person name="O'Reilly A."/>
            <person name="Votypka J."/>
            <person name="Yurchenko V."/>
            <person name="Lukes J."/>
        </authorList>
    </citation>
    <scope>NUCLEOTIDE SEQUENCE [LARGE SCALE GENOMIC DNA]</scope>
    <source>
        <strain evidence="4">H10</strain>
    </source>
</reference>
<dbReference type="SMART" id="SM00271">
    <property type="entry name" value="DnaJ"/>
    <property type="match status" value="1"/>
</dbReference>
<name>A0A0M9G0X7_LEPPY</name>
<dbReference type="PROSITE" id="PS50005">
    <property type="entry name" value="TPR"/>
    <property type="match status" value="2"/>
</dbReference>
<gene>
    <name evidence="4" type="ORF">ABB37_04989</name>
</gene>
<dbReference type="SUPFAM" id="SSF48452">
    <property type="entry name" value="TPR-like"/>
    <property type="match status" value="2"/>
</dbReference>
<feature type="region of interest" description="Disordered" evidence="2">
    <location>
        <begin position="76"/>
        <end position="111"/>
    </location>
</feature>
<sequence>MTRTFALRRPVLLTKDTSAAAAVATSGSRKSTPRAAPGEAALEKNSESPPANRPAYVSERRRPSSSLSCSATRFLAYAPVPPPPSSSQPRRSRRTSLASMTSNSSTSLHQHRLSVAEEAAATRLFFYPMVSLTEAQTDDAENRKADAESGAAACDAVAKSSHEPAAVTNGDGSSSGLATRTSSVSVTSLPRRSDTDHQPPQQPRRSSRHLPGAYEPSHGVVERLRERGNAFMMREEFSQAIATYSEGIRLAPSCDALWGNRAAALLLTFRYLPAVADCLYVLSVKPGNVKAYWRAAKAYAAAYRFLDAKKYYLLAQQACMQERGRLHSVPSDGLSFSNGGLNVDSGCGGVPAGRPRTSRNSSGSGNDPQDGNKQDKAARERQSIAAERAAVEIVEQYWQHVRGERWPEAVAVIDRILATPSYTGPTAVSWRALRLEALLPTQPKIAMAEADALHRKYPDALELHYVLAKALFYTMQDAASTRKCLQLLDEATAKRSTQNTMLNTHVRYAVMQLRDNLLGEGGDTAAVQLEAWARRNQLRDDSRVAELRHTIDKFAHRRDQGNSAYDKGNWDAAAAAYTQCLQTDRLNHALLAAVYCNRTAVYMQAGRWREALSDADSAIQLSPHLATAYSRRGRILLYLLSQEYEAQRAVLARHFTTQWSTAVKEQLMRYADAAVADLSRAVELSPAAELRSQLQQALAQRQTVKAALCAPQPGNARQGRSTSFSSSGQAFPRTGNGSANGPAHQRSYAGSRPASATSAGCVLQQHLQLLGVKSSDATAGVLPDFKVVSKAYRESALRWHPDKWVTSTPQERQEAERQFKMISVAYTFLRERYNDRTVTS</sequence>
<proteinExistence type="predicted"/>
<dbReference type="SUPFAM" id="SSF46565">
    <property type="entry name" value="Chaperone J-domain"/>
    <property type="match status" value="1"/>
</dbReference>
<dbReference type="Gene3D" id="1.25.40.10">
    <property type="entry name" value="Tetratricopeptide repeat domain"/>
    <property type="match status" value="2"/>
</dbReference>
<feature type="domain" description="J" evidence="3">
    <location>
        <begin position="765"/>
        <end position="840"/>
    </location>
</feature>
<dbReference type="PANTHER" id="PTHR44200:SF1">
    <property type="entry name" value="DNAJ HOMOLOG SUBFAMILY C MEMBER 7"/>
    <property type="match status" value="1"/>
</dbReference>
<dbReference type="PANTHER" id="PTHR44200">
    <property type="entry name" value="DNAJ HOMOLOG SUBFAMILY C MEMBER 7"/>
    <property type="match status" value="1"/>
</dbReference>
<dbReference type="InterPro" id="IPR036869">
    <property type="entry name" value="J_dom_sf"/>
</dbReference>
<dbReference type="PROSITE" id="PS50076">
    <property type="entry name" value="DNAJ_2"/>
    <property type="match status" value="1"/>
</dbReference>
<dbReference type="Proteomes" id="UP000037923">
    <property type="component" value="Unassembled WGS sequence"/>
</dbReference>
<keyword evidence="5" id="KW-1185">Reference proteome</keyword>
<feature type="region of interest" description="Disordered" evidence="2">
    <location>
        <begin position="347"/>
        <end position="381"/>
    </location>
</feature>
<dbReference type="InterPro" id="IPR011990">
    <property type="entry name" value="TPR-like_helical_dom_sf"/>
</dbReference>
<dbReference type="EMBL" id="LGTL01000009">
    <property type="protein sequence ID" value="KPA79937.1"/>
    <property type="molecule type" value="Genomic_DNA"/>
</dbReference>
<dbReference type="RefSeq" id="XP_015658376.1">
    <property type="nucleotide sequence ID" value="XM_015802860.1"/>
</dbReference>
<protein>
    <recommendedName>
        <fullName evidence="3">J domain-containing protein</fullName>
    </recommendedName>
</protein>
<evidence type="ECO:0000256" key="1">
    <source>
        <dbReference type="PROSITE-ProRule" id="PRU00339"/>
    </source>
</evidence>
<comment type="caution">
    <text evidence="4">The sequence shown here is derived from an EMBL/GenBank/DDBJ whole genome shotgun (WGS) entry which is preliminary data.</text>
</comment>
<dbReference type="OrthoDB" id="765884at2759"/>
<feature type="compositionally biased region" description="Polar residues" evidence="2">
    <location>
        <begin position="358"/>
        <end position="369"/>
    </location>
</feature>
<dbReference type="VEuPathDB" id="TriTrypDB:LpyrH10_09_0890"/>
<feature type="repeat" description="TPR" evidence="1">
    <location>
        <begin position="592"/>
        <end position="625"/>
    </location>
</feature>
<keyword evidence="1" id="KW-0802">TPR repeat</keyword>
<evidence type="ECO:0000259" key="3">
    <source>
        <dbReference type="PROSITE" id="PS50076"/>
    </source>
</evidence>
<dbReference type="CDD" id="cd06257">
    <property type="entry name" value="DnaJ"/>
    <property type="match status" value="1"/>
</dbReference>
<organism evidence="4 5">
    <name type="scientific">Leptomonas pyrrhocoris</name>
    <name type="common">Firebug parasite</name>
    <dbReference type="NCBI Taxonomy" id="157538"/>
    <lineage>
        <taxon>Eukaryota</taxon>
        <taxon>Discoba</taxon>
        <taxon>Euglenozoa</taxon>
        <taxon>Kinetoplastea</taxon>
        <taxon>Metakinetoplastina</taxon>
        <taxon>Trypanosomatida</taxon>
        <taxon>Trypanosomatidae</taxon>
        <taxon>Leishmaniinae</taxon>
        <taxon>Leptomonas</taxon>
    </lineage>
</organism>
<evidence type="ECO:0000313" key="5">
    <source>
        <dbReference type="Proteomes" id="UP000037923"/>
    </source>
</evidence>
<dbReference type="OMA" id="HLRHERW"/>
<dbReference type="Pfam" id="PF00226">
    <property type="entry name" value="DnaJ"/>
    <property type="match status" value="1"/>
</dbReference>
<dbReference type="InterPro" id="IPR019734">
    <property type="entry name" value="TPR_rpt"/>
</dbReference>
<feature type="compositionally biased region" description="Low complexity" evidence="2">
    <location>
        <begin position="95"/>
        <end position="107"/>
    </location>
</feature>
<dbReference type="InterPro" id="IPR001623">
    <property type="entry name" value="DnaJ_domain"/>
</dbReference>
<feature type="region of interest" description="Disordered" evidence="2">
    <location>
        <begin position="18"/>
        <end position="64"/>
    </location>
</feature>
<evidence type="ECO:0000313" key="4">
    <source>
        <dbReference type="EMBL" id="KPA79937.1"/>
    </source>
</evidence>